<reference evidence="2" key="2">
    <citation type="journal article" date="2022" name="Syst. Appl. Microbiol.">
        <title>Chromohalobacter moromii sp. nov., a moderately halophilic bacterium isolated from lupine-based moromi fermentation.</title>
        <authorList>
            <person name="Lulf R.H."/>
            <person name="Hilgarth M."/>
            <person name="Ehrmann M.A."/>
        </authorList>
    </citation>
    <scope>NUCLEOTIDE SEQUENCE</scope>
    <source>
        <strain evidence="2">TMW 2.2304</strain>
    </source>
</reference>
<dbReference type="PANTHER" id="PTHR36180">
    <property type="entry name" value="DNA-BINDING PROTEIN-RELATED-RELATED"/>
    <property type="match status" value="1"/>
</dbReference>
<dbReference type="Proteomes" id="UP001145353">
    <property type="component" value="Unassembled WGS sequence"/>
</dbReference>
<gene>
    <name evidence="2" type="ORF">KZO87_12340</name>
</gene>
<sequence>MSNLIPFEFDSATVRVVEKDSEALFVAHDVALALDYRDTNALTRWLDADEKGTHTVRTPGGEQQMIVINESGLYSAILRSRKAEARRFKKWVTSQVLPTIRQHGRYEAQRQPAHEPDNMTAISRASAIASALDGAARAFGFDDNMRLLSVNQAVHKRTGVNLLEELGATDLLSPVNERYMTPTELGLPFDMSAVAVNRALRDLGYQRQERDGKGKAYWLMTERGREAGGRMMDTGKKHGDGTPVQQLKWPESVADVLAEEAA</sequence>
<dbReference type="AlphaFoldDB" id="A0A9X2X407"/>
<evidence type="ECO:0000313" key="3">
    <source>
        <dbReference type="Proteomes" id="UP001145353"/>
    </source>
</evidence>
<feature type="domain" description="Bro-N" evidence="1">
    <location>
        <begin position="1"/>
        <end position="104"/>
    </location>
</feature>
<name>A0A9X2X407_9GAMM</name>
<dbReference type="SMART" id="SM01040">
    <property type="entry name" value="Bro-N"/>
    <property type="match status" value="1"/>
</dbReference>
<protein>
    <submittedName>
        <fullName evidence="2">Bro-N domain-containing protein</fullName>
    </submittedName>
</protein>
<reference evidence="2" key="1">
    <citation type="submission" date="2021-07" db="EMBL/GenBank/DDBJ databases">
        <authorList>
            <person name="Luelf R.H."/>
        </authorList>
    </citation>
    <scope>NUCLEOTIDE SEQUENCE</scope>
    <source>
        <strain evidence="2">TMW 2.2304</strain>
    </source>
</reference>
<accession>A0A9X2X407</accession>
<keyword evidence="3" id="KW-1185">Reference proteome</keyword>
<comment type="caution">
    <text evidence="2">The sequence shown here is derived from an EMBL/GenBank/DDBJ whole genome shotgun (WGS) entry which is preliminary data.</text>
</comment>
<evidence type="ECO:0000259" key="1">
    <source>
        <dbReference type="PROSITE" id="PS51750"/>
    </source>
</evidence>
<dbReference type="Pfam" id="PF02498">
    <property type="entry name" value="Bro-N"/>
    <property type="match status" value="1"/>
</dbReference>
<dbReference type="EMBL" id="JAHXDE010000004">
    <property type="protein sequence ID" value="MCT8506163.1"/>
    <property type="molecule type" value="Genomic_DNA"/>
</dbReference>
<dbReference type="RefSeq" id="WP_261536057.1">
    <property type="nucleotide sequence ID" value="NZ_JAHXDE010000004.1"/>
</dbReference>
<organism evidence="2 3">
    <name type="scientific">Chromohalobacter moromii</name>
    <dbReference type="NCBI Taxonomy" id="2860329"/>
    <lineage>
        <taxon>Bacteria</taxon>
        <taxon>Pseudomonadati</taxon>
        <taxon>Pseudomonadota</taxon>
        <taxon>Gammaproteobacteria</taxon>
        <taxon>Oceanospirillales</taxon>
        <taxon>Halomonadaceae</taxon>
        <taxon>Chromohalobacter</taxon>
    </lineage>
</organism>
<dbReference type="PROSITE" id="PS51750">
    <property type="entry name" value="BRO_N"/>
    <property type="match status" value="1"/>
</dbReference>
<proteinExistence type="predicted"/>
<dbReference type="InterPro" id="IPR003497">
    <property type="entry name" value="BRO_N_domain"/>
</dbReference>
<dbReference type="PANTHER" id="PTHR36180:SF2">
    <property type="entry name" value="BRO FAMILY PROTEIN"/>
    <property type="match status" value="1"/>
</dbReference>
<evidence type="ECO:0000313" key="2">
    <source>
        <dbReference type="EMBL" id="MCT8506163.1"/>
    </source>
</evidence>